<sequence length="118" mass="12520">MPCLAQTCRPRPLSKASPFEPGPLAAHTLRGLPIKAILSQARPGGGGGSHPDAHRTLAGSPEKAGAIPDFTVVFTAQSPAHRRCSRGDARVAQLVERWPMHRGLPVRFPVRAHAQVVG</sequence>
<keyword evidence="3" id="KW-1185">Reference proteome</keyword>
<protein>
    <submittedName>
        <fullName evidence="2">Uncharacterized protein</fullName>
    </submittedName>
</protein>
<dbReference type="EMBL" id="OY882875">
    <property type="protein sequence ID" value="CAK6439739.1"/>
    <property type="molecule type" value="Genomic_DNA"/>
</dbReference>
<name>A0ABN9ZNI1_PIPNA</name>
<dbReference type="Proteomes" id="UP001314169">
    <property type="component" value="Chromosome 18"/>
</dbReference>
<organism evidence="2 3">
    <name type="scientific">Pipistrellus nathusii</name>
    <name type="common">Nathusius' pipistrelle</name>
    <dbReference type="NCBI Taxonomy" id="59473"/>
    <lineage>
        <taxon>Eukaryota</taxon>
        <taxon>Metazoa</taxon>
        <taxon>Chordata</taxon>
        <taxon>Craniata</taxon>
        <taxon>Vertebrata</taxon>
        <taxon>Euteleostomi</taxon>
        <taxon>Mammalia</taxon>
        <taxon>Eutheria</taxon>
        <taxon>Laurasiatheria</taxon>
        <taxon>Chiroptera</taxon>
        <taxon>Yangochiroptera</taxon>
        <taxon>Vespertilionidae</taxon>
        <taxon>Pipistrellus</taxon>
    </lineage>
</organism>
<feature type="region of interest" description="Disordered" evidence="1">
    <location>
        <begin position="1"/>
        <end position="24"/>
    </location>
</feature>
<gene>
    <name evidence="2" type="ORF">MPIPNATIZW_LOCUS8045</name>
</gene>
<reference evidence="2" key="1">
    <citation type="submission" date="2023-12" db="EMBL/GenBank/DDBJ databases">
        <authorList>
            <person name="Brown T."/>
        </authorList>
    </citation>
    <scope>NUCLEOTIDE SEQUENCE</scope>
</reference>
<feature type="region of interest" description="Disordered" evidence="1">
    <location>
        <begin position="39"/>
        <end position="63"/>
    </location>
</feature>
<proteinExistence type="predicted"/>
<evidence type="ECO:0000313" key="2">
    <source>
        <dbReference type="EMBL" id="CAK6439739.1"/>
    </source>
</evidence>
<evidence type="ECO:0000256" key="1">
    <source>
        <dbReference type="SAM" id="MobiDB-lite"/>
    </source>
</evidence>
<accession>A0ABN9ZNI1</accession>
<evidence type="ECO:0000313" key="3">
    <source>
        <dbReference type="Proteomes" id="UP001314169"/>
    </source>
</evidence>